<evidence type="ECO:0000256" key="1">
    <source>
        <dbReference type="SAM" id="Phobius"/>
    </source>
</evidence>
<gene>
    <name evidence="2" type="ORF">SAMN05421863_10862</name>
</gene>
<evidence type="ECO:0000313" key="3">
    <source>
        <dbReference type="Proteomes" id="UP000183287"/>
    </source>
</evidence>
<reference evidence="3" key="1">
    <citation type="submission" date="2016-10" db="EMBL/GenBank/DDBJ databases">
        <authorList>
            <person name="Varghese N."/>
            <person name="Submissions S."/>
        </authorList>
    </citation>
    <scope>NUCLEOTIDE SEQUENCE [LARGE SCALE GENOMIC DNA]</scope>
    <source>
        <strain evidence="3">Nm44</strain>
    </source>
</reference>
<protein>
    <submittedName>
        <fullName evidence="2">Uncharacterized protein</fullName>
    </submittedName>
</protein>
<keyword evidence="1" id="KW-0812">Transmembrane</keyword>
<proteinExistence type="predicted"/>
<keyword evidence="1" id="KW-0472">Membrane</keyword>
<dbReference type="Proteomes" id="UP000183287">
    <property type="component" value="Unassembled WGS sequence"/>
</dbReference>
<keyword evidence="1" id="KW-1133">Transmembrane helix</keyword>
<accession>A0A1I4VL40</accession>
<organism evidence="2 3">
    <name type="scientific">Nitrosomonas communis</name>
    <dbReference type="NCBI Taxonomy" id="44574"/>
    <lineage>
        <taxon>Bacteria</taxon>
        <taxon>Pseudomonadati</taxon>
        <taxon>Pseudomonadota</taxon>
        <taxon>Betaproteobacteria</taxon>
        <taxon>Nitrosomonadales</taxon>
        <taxon>Nitrosomonadaceae</taxon>
        <taxon>Nitrosomonas</taxon>
    </lineage>
</organism>
<keyword evidence="3" id="KW-1185">Reference proteome</keyword>
<dbReference type="AlphaFoldDB" id="A0A1I4VL40"/>
<sequence>MMTLLTSPHGQRQVYKLQVRFFLAVTLVIGFVAYGLLFFALIFPLLLLPVLHSHL</sequence>
<dbReference type="EMBL" id="FOUB01000086">
    <property type="protein sequence ID" value="SFN02014.1"/>
    <property type="molecule type" value="Genomic_DNA"/>
</dbReference>
<feature type="transmembrane region" description="Helical" evidence="1">
    <location>
        <begin position="21"/>
        <end position="47"/>
    </location>
</feature>
<name>A0A1I4VL40_9PROT</name>
<evidence type="ECO:0000313" key="2">
    <source>
        <dbReference type="EMBL" id="SFN02014.1"/>
    </source>
</evidence>